<feature type="domain" description="Carbohydrate kinase FGGY N-terminal" evidence="5">
    <location>
        <begin position="125"/>
        <end position="217"/>
    </location>
</feature>
<dbReference type="InterPro" id="IPR018485">
    <property type="entry name" value="FGGY_C"/>
</dbReference>
<comment type="similarity">
    <text evidence="1">Belongs to the FGGY kinase family.</text>
</comment>
<dbReference type="GO" id="GO:0005975">
    <property type="term" value="P:carbohydrate metabolic process"/>
    <property type="evidence" value="ECO:0007669"/>
    <property type="project" value="InterPro"/>
</dbReference>
<accession>A0A2K2EXU1</accession>
<evidence type="ECO:0000313" key="7">
    <source>
        <dbReference type="EMBL" id="PNT95244.1"/>
    </source>
</evidence>
<evidence type="ECO:0000256" key="3">
    <source>
        <dbReference type="ARBA" id="ARBA00022777"/>
    </source>
</evidence>
<dbReference type="PANTHER" id="PTHR43095">
    <property type="entry name" value="SUGAR KINASE"/>
    <property type="match status" value="1"/>
</dbReference>
<reference evidence="7 8" key="1">
    <citation type="submission" date="2017-06" db="EMBL/GenBank/DDBJ databases">
        <title>Investigating the central metabolism of Clostridium thermosuccinogenes.</title>
        <authorList>
            <person name="Koendjbiharie J.G."/>
            <person name="van Kranenburg R."/>
        </authorList>
    </citation>
    <scope>NUCLEOTIDE SEQUENCE [LARGE SCALE GENOMIC DNA]</scope>
    <source>
        <strain evidence="7 8">DSM 5806</strain>
    </source>
</reference>
<evidence type="ECO:0000256" key="4">
    <source>
        <dbReference type="SAM" id="Phobius"/>
    </source>
</evidence>
<dbReference type="Gene3D" id="3.30.420.40">
    <property type="match status" value="3"/>
</dbReference>
<proteinExistence type="inferred from homology"/>
<keyword evidence="8" id="KW-1185">Reference proteome</keyword>
<dbReference type="PIRSF" id="PIRSF000538">
    <property type="entry name" value="GlpK"/>
    <property type="match status" value="1"/>
</dbReference>
<dbReference type="InterPro" id="IPR043129">
    <property type="entry name" value="ATPase_NBD"/>
</dbReference>
<dbReference type="Proteomes" id="UP000236151">
    <property type="component" value="Unassembled WGS sequence"/>
</dbReference>
<protein>
    <submittedName>
        <fullName evidence="7">Sugar kinase</fullName>
    </submittedName>
</protein>
<evidence type="ECO:0000256" key="2">
    <source>
        <dbReference type="ARBA" id="ARBA00022679"/>
    </source>
</evidence>
<evidence type="ECO:0000259" key="6">
    <source>
        <dbReference type="Pfam" id="PF02782"/>
    </source>
</evidence>
<feature type="transmembrane region" description="Helical" evidence="4">
    <location>
        <begin position="408"/>
        <end position="427"/>
    </location>
</feature>
<evidence type="ECO:0000256" key="1">
    <source>
        <dbReference type="ARBA" id="ARBA00009156"/>
    </source>
</evidence>
<dbReference type="AlphaFoldDB" id="A0A2K2EXU1"/>
<sequence>MRDKYLIGVDSGSQSTKVVVFNQKGEIILSASEKLREMIARKPGYVEHPDDDLWDSLKAACKKLMKQFEGDPKDIVGVGLCSIRCCRVFMKKDGTLAEPVMSWMDIRSYEKFQDDNPEISYTCPTSGYLTHRLTGEFRDTAANAFQWQFPVDVDTWDWSEDEEYFKSFNIPREKLLKLQMPGTILGYITKEAAEATGLPSGIPVVATANDKAVEALGSGLITSDTGFISLGTYIASMVCGSKNDPSAKNYWTNLSCIPYRYLYESNGIRRGMWHISWFKSIMGEAYAEKAKSEGCSVEEYLEREAVHVPAGSDGLLTIPDWLAPANQLYRKGVMIGFDERHTRGHIYRSILEGIALTLKNHYDAMINELGIKPEKIIISGGGSNSDLFMQIFADAYGVKTIRNEMNGAAALGAAICVAVATGIYPGFDQAVRQMVRQKDEFIPNEENFKVYSRINDGVYRQLPDLMEATLKTVYEAVNKKD</sequence>
<dbReference type="Pfam" id="PF00370">
    <property type="entry name" value="FGGY_N"/>
    <property type="match status" value="2"/>
</dbReference>
<dbReference type="EMBL" id="NIOJ01000071">
    <property type="protein sequence ID" value="PNT95244.1"/>
    <property type="molecule type" value="Genomic_DNA"/>
</dbReference>
<dbReference type="InterPro" id="IPR000577">
    <property type="entry name" value="Carb_kinase_FGGY"/>
</dbReference>
<dbReference type="InterPro" id="IPR018484">
    <property type="entry name" value="FGGY_N"/>
</dbReference>
<name>A0A2K2EXU1_9CLOT</name>
<comment type="caution">
    <text evidence="7">The sequence shown here is derived from an EMBL/GenBank/DDBJ whole genome shotgun (WGS) entry which is preliminary data.</text>
</comment>
<feature type="domain" description="Carbohydrate kinase FGGY N-terminal" evidence="5">
    <location>
        <begin position="5"/>
        <end position="112"/>
    </location>
</feature>
<keyword evidence="4" id="KW-0812">Transmembrane</keyword>
<dbReference type="PANTHER" id="PTHR43095:SF5">
    <property type="entry name" value="XYLULOSE KINASE"/>
    <property type="match status" value="1"/>
</dbReference>
<keyword evidence="3 7" id="KW-0418">Kinase</keyword>
<evidence type="ECO:0000259" key="5">
    <source>
        <dbReference type="Pfam" id="PF00370"/>
    </source>
</evidence>
<dbReference type="OrthoDB" id="9805576at2"/>
<evidence type="ECO:0000313" key="8">
    <source>
        <dbReference type="Proteomes" id="UP000236151"/>
    </source>
</evidence>
<dbReference type="InterPro" id="IPR050406">
    <property type="entry name" value="FGGY_Carb_Kinase"/>
</dbReference>
<organism evidence="7 8">
    <name type="scientific">Clostridium thermosuccinogenes</name>
    <dbReference type="NCBI Taxonomy" id="84032"/>
    <lineage>
        <taxon>Bacteria</taxon>
        <taxon>Bacillati</taxon>
        <taxon>Bacillota</taxon>
        <taxon>Clostridia</taxon>
        <taxon>Eubacteriales</taxon>
        <taxon>Clostridiaceae</taxon>
        <taxon>Clostridium</taxon>
    </lineage>
</organism>
<dbReference type="GO" id="GO:0016301">
    <property type="term" value="F:kinase activity"/>
    <property type="evidence" value="ECO:0007669"/>
    <property type="project" value="UniProtKB-KW"/>
</dbReference>
<dbReference type="Pfam" id="PF02782">
    <property type="entry name" value="FGGY_C"/>
    <property type="match status" value="1"/>
</dbReference>
<dbReference type="CDD" id="cd07779">
    <property type="entry name" value="ASKHA_NBD_FGGY_YgcE-like"/>
    <property type="match status" value="1"/>
</dbReference>
<keyword evidence="2" id="KW-0808">Transferase</keyword>
<dbReference type="RefSeq" id="WP_103083020.1">
    <property type="nucleotide sequence ID" value="NZ_CP021850.1"/>
</dbReference>
<feature type="domain" description="Carbohydrate kinase FGGY C-terminal" evidence="6">
    <location>
        <begin position="227"/>
        <end position="420"/>
    </location>
</feature>
<dbReference type="SUPFAM" id="SSF53067">
    <property type="entry name" value="Actin-like ATPase domain"/>
    <property type="match status" value="2"/>
</dbReference>
<keyword evidence="4" id="KW-1133">Transmembrane helix</keyword>
<gene>
    <name evidence="7" type="ORF">CDQ84_17430</name>
</gene>
<keyword evidence="4" id="KW-0472">Membrane</keyword>
<dbReference type="KEGG" id="cthd:CDO33_00045"/>